<dbReference type="PANTHER" id="PTHR11717:SF7">
    <property type="entry name" value="LOW MOLECULAR WEIGHT PHOSPHOTYROSINE PROTEIN PHOSPHATASE"/>
    <property type="match status" value="1"/>
</dbReference>
<evidence type="ECO:0000256" key="5">
    <source>
        <dbReference type="PIRSR" id="PIRSR617867-1"/>
    </source>
</evidence>
<dbReference type="PANTHER" id="PTHR11717">
    <property type="entry name" value="LOW MOLECULAR WEIGHT PROTEIN TYROSINE PHOSPHATASE"/>
    <property type="match status" value="1"/>
</dbReference>
<organism evidence="7 8">
    <name type="scientific">Novosphingobium ginsenosidimutans</name>
    <dbReference type="NCBI Taxonomy" id="1176536"/>
    <lineage>
        <taxon>Bacteria</taxon>
        <taxon>Pseudomonadati</taxon>
        <taxon>Pseudomonadota</taxon>
        <taxon>Alphaproteobacteria</taxon>
        <taxon>Sphingomonadales</taxon>
        <taxon>Sphingomonadaceae</taxon>
        <taxon>Novosphingobium</taxon>
    </lineage>
</organism>
<dbReference type="KEGG" id="ngf:FRF71_03905"/>
<evidence type="ECO:0000259" key="6">
    <source>
        <dbReference type="SMART" id="SM00226"/>
    </source>
</evidence>
<dbReference type="Proteomes" id="UP000321172">
    <property type="component" value="Chromosome"/>
</dbReference>
<feature type="domain" description="Phosphotyrosine protein phosphatase I" evidence="6">
    <location>
        <begin position="4"/>
        <end position="151"/>
    </location>
</feature>
<evidence type="ECO:0000256" key="4">
    <source>
        <dbReference type="ARBA" id="ARBA00022912"/>
    </source>
</evidence>
<dbReference type="Pfam" id="PF01451">
    <property type="entry name" value="LMWPc"/>
    <property type="match status" value="1"/>
</dbReference>
<sequence>MTEPAVLFVCLGNICRSPMAEGAFRAAAAAAGLNIRIDSAGTAAYHVGDPPDPRAQETARKYGAEIGGLRGRQLVAEDFRRFTHVLVMDHSNLANAQAIVPDDAITQPQLLLDLVPGRAGAAVADPYYGGEEHFEDTWADVSQAAAALVEALRR</sequence>
<keyword evidence="3" id="KW-0378">Hydrolase</keyword>
<comment type="similarity">
    <text evidence="1">Belongs to the low molecular weight phosphotyrosine protein phosphatase family.</text>
</comment>
<keyword evidence="8" id="KW-1185">Reference proteome</keyword>
<feature type="active site" evidence="5">
    <location>
        <position position="16"/>
    </location>
</feature>
<dbReference type="EC" id="3.1.3.48" evidence="2"/>
<dbReference type="InterPro" id="IPR023485">
    <property type="entry name" value="Ptyr_pPase"/>
</dbReference>
<proteinExistence type="inferred from homology"/>
<evidence type="ECO:0000313" key="7">
    <source>
        <dbReference type="EMBL" id="QEA15352.1"/>
    </source>
</evidence>
<feature type="active site" description="Nucleophile" evidence="5">
    <location>
        <position position="10"/>
    </location>
</feature>
<protein>
    <recommendedName>
        <fullName evidence="2">protein-tyrosine-phosphatase</fullName>
        <ecNumber evidence="2">3.1.3.48</ecNumber>
    </recommendedName>
</protein>
<accession>A0A5B8S2U2</accession>
<dbReference type="SMART" id="SM00226">
    <property type="entry name" value="LMWPc"/>
    <property type="match status" value="1"/>
</dbReference>
<dbReference type="PRINTS" id="PR00719">
    <property type="entry name" value="LMWPTPASE"/>
</dbReference>
<dbReference type="Gene3D" id="3.40.50.2300">
    <property type="match status" value="1"/>
</dbReference>
<evidence type="ECO:0000256" key="1">
    <source>
        <dbReference type="ARBA" id="ARBA00011063"/>
    </source>
</evidence>
<feature type="active site" description="Proton donor" evidence="5">
    <location>
        <position position="125"/>
    </location>
</feature>
<dbReference type="InterPro" id="IPR036196">
    <property type="entry name" value="Ptyr_pPase_sf"/>
</dbReference>
<evidence type="ECO:0000256" key="3">
    <source>
        <dbReference type="ARBA" id="ARBA00022801"/>
    </source>
</evidence>
<dbReference type="GO" id="GO:0004725">
    <property type="term" value="F:protein tyrosine phosphatase activity"/>
    <property type="evidence" value="ECO:0007669"/>
    <property type="project" value="UniProtKB-EC"/>
</dbReference>
<dbReference type="RefSeq" id="WP_147089330.1">
    <property type="nucleotide sequence ID" value="NZ_BAABJD010000001.1"/>
</dbReference>
<dbReference type="EMBL" id="CP042345">
    <property type="protein sequence ID" value="QEA15352.1"/>
    <property type="molecule type" value="Genomic_DNA"/>
</dbReference>
<reference evidence="7 8" key="1">
    <citation type="journal article" date="2013" name="J. Microbiol. Biotechnol.">
        <title>Novosphingobium ginsenosidimutans sp. nov., with the ability to convert ginsenoside.</title>
        <authorList>
            <person name="Kim J.K."/>
            <person name="He D."/>
            <person name="Liu Q.M."/>
            <person name="Park H.Y."/>
            <person name="Jung M.S."/>
            <person name="Yoon M.H."/>
            <person name="Kim S.C."/>
            <person name="Im W.T."/>
        </authorList>
    </citation>
    <scope>NUCLEOTIDE SEQUENCE [LARGE SCALE GENOMIC DNA]</scope>
    <source>
        <strain evidence="7 8">FW-6</strain>
    </source>
</reference>
<dbReference type="InterPro" id="IPR017867">
    <property type="entry name" value="Tyr_phospatase_low_mol_wt"/>
</dbReference>
<dbReference type="SUPFAM" id="SSF52788">
    <property type="entry name" value="Phosphotyrosine protein phosphatases I"/>
    <property type="match status" value="1"/>
</dbReference>
<evidence type="ECO:0000313" key="8">
    <source>
        <dbReference type="Proteomes" id="UP000321172"/>
    </source>
</evidence>
<evidence type="ECO:0000256" key="2">
    <source>
        <dbReference type="ARBA" id="ARBA00013064"/>
    </source>
</evidence>
<keyword evidence="4" id="KW-0904">Protein phosphatase</keyword>
<dbReference type="OrthoDB" id="9784339at2"/>
<gene>
    <name evidence="7" type="ORF">FRF71_03905</name>
</gene>
<dbReference type="CDD" id="cd16343">
    <property type="entry name" value="LMWPTP"/>
    <property type="match status" value="1"/>
</dbReference>
<name>A0A5B8S2U2_9SPHN</name>
<dbReference type="InterPro" id="IPR050438">
    <property type="entry name" value="LMW_PTPase"/>
</dbReference>
<dbReference type="AlphaFoldDB" id="A0A5B8S2U2"/>